<dbReference type="Proteomes" id="UP000650582">
    <property type="component" value="Unassembled WGS sequence"/>
</dbReference>
<organism evidence="1 2">
    <name type="scientific">Rhizoctonia solani</name>
    <dbReference type="NCBI Taxonomy" id="456999"/>
    <lineage>
        <taxon>Eukaryota</taxon>
        <taxon>Fungi</taxon>
        <taxon>Dikarya</taxon>
        <taxon>Basidiomycota</taxon>
        <taxon>Agaricomycotina</taxon>
        <taxon>Agaricomycetes</taxon>
        <taxon>Cantharellales</taxon>
        <taxon>Ceratobasidiaceae</taxon>
        <taxon>Rhizoctonia</taxon>
    </lineage>
</organism>
<accession>A0A8H7HDH3</accession>
<evidence type="ECO:0000313" key="1">
    <source>
        <dbReference type="EMBL" id="KAF8682558.1"/>
    </source>
</evidence>
<protein>
    <submittedName>
        <fullName evidence="1">Uncharacterized protein</fullName>
    </submittedName>
</protein>
<evidence type="ECO:0000313" key="2">
    <source>
        <dbReference type="Proteomes" id="UP000650582"/>
    </source>
</evidence>
<dbReference type="AlphaFoldDB" id="A0A8H7HDH3"/>
<reference evidence="1" key="1">
    <citation type="submission" date="2020-09" db="EMBL/GenBank/DDBJ databases">
        <title>Comparative genome analyses of four rice-infecting Rhizoctonia solani isolates reveal extensive enrichment of homogalacturonan modification genes.</title>
        <authorList>
            <person name="Lee D.-Y."/>
            <person name="Jeon J."/>
            <person name="Kim K.-T."/>
            <person name="Cheong K."/>
            <person name="Song H."/>
            <person name="Choi G."/>
            <person name="Ko J."/>
            <person name="Opiyo S.O."/>
            <person name="Zuo S."/>
            <person name="Madhav S."/>
            <person name="Lee Y.-H."/>
            <person name="Wang G.-L."/>
        </authorList>
    </citation>
    <scope>NUCLEOTIDE SEQUENCE</scope>
    <source>
        <strain evidence="1">AG1-IA YN-7</strain>
    </source>
</reference>
<comment type="caution">
    <text evidence="1">The sequence shown here is derived from an EMBL/GenBank/DDBJ whole genome shotgun (WGS) entry which is preliminary data.</text>
</comment>
<proteinExistence type="predicted"/>
<sequence>MSSRRITTLRDQRASRSPRYSKLQKPIYITQPKTLIPLLENAGFERLPWYYQARTLEESYIGRETPFVWNYLQADSKQQHDQEKGRCECTVHCHPTPVVAKAKLRHKGKKVVFVVKLKDIPEPTRTTVCDSEPFTLKIRVPPASLRSTVAGREIAGGVGLFSSTTQRIRTVQRGGSFVWIIKPVRIID</sequence>
<gene>
    <name evidence="1" type="ORF">RHS04_02337</name>
</gene>
<name>A0A8H7HDH3_9AGAM</name>
<dbReference type="EMBL" id="JACYCC010000035">
    <property type="protein sequence ID" value="KAF8682558.1"/>
    <property type="molecule type" value="Genomic_DNA"/>
</dbReference>